<dbReference type="EMBL" id="DF237583">
    <property type="protein sequence ID" value="GAQ90386.1"/>
    <property type="molecule type" value="Genomic_DNA"/>
</dbReference>
<dbReference type="OMA" id="CKCLEYG"/>
<proteinExistence type="predicted"/>
<dbReference type="PANTHER" id="PTHR31827:SF1">
    <property type="entry name" value="EMB|CAB89363.1"/>
    <property type="match status" value="1"/>
</dbReference>
<name>A0A1Y1INM0_KLENI</name>
<dbReference type="PANTHER" id="PTHR31827">
    <property type="entry name" value="EMB|CAB89363.1"/>
    <property type="match status" value="1"/>
</dbReference>
<keyword evidence="3" id="KW-1185">Reference proteome</keyword>
<accession>A0A1Y1INM0</accession>
<dbReference type="OrthoDB" id="77038at2759"/>
<evidence type="ECO:0000313" key="3">
    <source>
        <dbReference type="Proteomes" id="UP000054558"/>
    </source>
</evidence>
<organism evidence="2 3">
    <name type="scientific">Klebsormidium nitens</name>
    <name type="common">Green alga</name>
    <name type="synonym">Ulothrix nitens</name>
    <dbReference type="NCBI Taxonomy" id="105231"/>
    <lineage>
        <taxon>Eukaryota</taxon>
        <taxon>Viridiplantae</taxon>
        <taxon>Streptophyta</taxon>
        <taxon>Klebsormidiophyceae</taxon>
        <taxon>Klebsormidiales</taxon>
        <taxon>Klebsormidiaceae</taxon>
        <taxon>Klebsormidium</taxon>
    </lineage>
</organism>
<sequence length="414" mass="45331">MAGKRKRSGQLCVTNACTKVARSKNHCVEHGGGRRCLTEGCTKSAAGKTDHCVEHGGGHRCLTEGCTKSAAGKTDRCIEHGGGRRCLTEGCKKSAQGKTDHCIEHGGGRRCLTEGCTRGAQGKTDHCIEHGGGRRCLTEGCTKGAQGKTDHCIEHGGGRRCRTRGCTKAARGKTDHCVEHGGGRRCERSGCTKSAAGKTAHCVEHGGGSRCLTDGCTKSAVGMTDHCVEHGGGNRCIVCSGVSVPFSGGACYSCRSGTSLKKWETLTTQWLRNLDWPWSYNDETLPCANAMSTRDKSCIKRPDYVFVFETHAVILEVDENYHRYYEISCEVDRMGKIKDLVRLPLHFVRFNPAKTRYPLLKDLLERLFRDPEGAQNAAGVLVHFVGYPEDRIQDLEDQEEFCYEYERIACRAAM</sequence>
<protein>
    <submittedName>
        <fullName evidence="2">Hypothetical virus protein</fullName>
    </submittedName>
</protein>
<feature type="domain" description="WRKY19-like zinc finger" evidence="1">
    <location>
        <begin position="133"/>
        <end position="157"/>
    </location>
</feature>
<dbReference type="AlphaFoldDB" id="A0A1Y1INM0"/>
<dbReference type="InterPro" id="IPR056866">
    <property type="entry name" value="Znf_WRKY19"/>
</dbReference>
<dbReference type="Proteomes" id="UP000054558">
    <property type="component" value="Unassembled WGS sequence"/>
</dbReference>
<dbReference type="STRING" id="105231.A0A1Y1INM0"/>
<reference evidence="2 3" key="1">
    <citation type="journal article" date="2014" name="Nat. Commun.">
        <title>Klebsormidium flaccidum genome reveals primary factors for plant terrestrial adaptation.</title>
        <authorList>
            <person name="Hori K."/>
            <person name="Maruyama F."/>
            <person name="Fujisawa T."/>
            <person name="Togashi T."/>
            <person name="Yamamoto N."/>
            <person name="Seo M."/>
            <person name="Sato S."/>
            <person name="Yamada T."/>
            <person name="Mori H."/>
            <person name="Tajima N."/>
            <person name="Moriyama T."/>
            <person name="Ikeuchi M."/>
            <person name="Watanabe M."/>
            <person name="Wada H."/>
            <person name="Kobayashi K."/>
            <person name="Saito M."/>
            <person name="Masuda T."/>
            <person name="Sasaki-Sekimoto Y."/>
            <person name="Mashiguchi K."/>
            <person name="Awai K."/>
            <person name="Shimojima M."/>
            <person name="Masuda S."/>
            <person name="Iwai M."/>
            <person name="Nobusawa T."/>
            <person name="Narise T."/>
            <person name="Kondo S."/>
            <person name="Saito H."/>
            <person name="Sato R."/>
            <person name="Murakawa M."/>
            <person name="Ihara Y."/>
            <person name="Oshima-Yamada Y."/>
            <person name="Ohtaka K."/>
            <person name="Satoh M."/>
            <person name="Sonobe K."/>
            <person name="Ishii M."/>
            <person name="Ohtani R."/>
            <person name="Kanamori-Sato M."/>
            <person name="Honoki R."/>
            <person name="Miyazaki D."/>
            <person name="Mochizuki H."/>
            <person name="Umetsu J."/>
            <person name="Higashi K."/>
            <person name="Shibata D."/>
            <person name="Kamiya Y."/>
            <person name="Sato N."/>
            <person name="Nakamura Y."/>
            <person name="Tabata S."/>
            <person name="Ida S."/>
            <person name="Kurokawa K."/>
            <person name="Ohta H."/>
        </authorList>
    </citation>
    <scope>NUCLEOTIDE SEQUENCE [LARGE SCALE GENOMIC DNA]</scope>
    <source>
        <strain evidence="2 3">NIES-2285</strain>
    </source>
</reference>
<gene>
    <name evidence="2" type="ORF">KFL_006340060</name>
</gene>
<evidence type="ECO:0000313" key="2">
    <source>
        <dbReference type="EMBL" id="GAQ90386.1"/>
    </source>
</evidence>
<evidence type="ECO:0000259" key="1">
    <source>
        <dbReference type="Pfam" id="PF24906"/>
    </source>
</evidence>
<dbReference type="Pfam" id="PF24906">
    <property type="entry name" value="Zf_WRKY19"/>
    <property type="match status" value="1"/>
</dbReference>